<evidence type="ECO:0000313" key="3">
    <source>
        <dbReference type="Proteomes" id="UP000244201"/>
    </source>
</evidence>
<feature type="region of interest" description="Disordered" evidence="1">
    <location>
        <begin position="137"/>
        <end position="166"/>
    </location>
</feature>
<dbReference type="KEGG" id="slk:SLUN_00355"/>
<name>A0A2R4SVP1_9ACTN</name>
<dbReference type="OrthoDB" id="4282618at2"/>
<reference evidence="2 3" key="1">
    <citation type="submission" date="2018-01" db="EMBL/GenBank/DDBJ databases">
        <title>Complete genome sequence of Streptomyces lunaelactis MM109T, a Ferroverdin A producer isolated from cave moonmilk deposits.</title>
        <authorList>
            <person name="Naome A."/>
            <person name="Martinet L."/>
            <person name="Maciejewska M."/>
            <person name="Anderssen S."/>
            <person name="Adam D."/>
            <person name="Tenconi E."/>
            <person name="Deflandre B."/>
            <person name="Arguelles-Arias A."/>
            <person name="Calusinska M."/>
            <person name="Copieters W."/>
            <person name="Karim L."/>
            <person name="Hanikenne M."/>
            <person name="Baurain D."/>
            <person name="van Wezel G."/>
            <person name="Smargiasso N."/>
            <person name="de Pauw E."/>
            <person name="Delfosse P."/>
            <person name="Rigali S."/>
        </authorList>
    </citation>
    <scope>NUCLEOTIDE SEQUENCE [LARGE SCALE GENOMIC DNA]</scope>
    <source>
        <strain evidence="2 3">MM109</strain>
    </source>
</reference>
<sequence>MTPPTAPGQPPTITVLPPHTAVDYASTASRLEDPHLLSNSLAICFLRTALIAVPVGGRRRGGCLDAGRSEIALAIRDLLLGRPGFPQPRVRLTSSQNRPHWVVEWGERAPDVRASSTDRYHFYGYSDIAIAAHTPKTLSPPGAARACPASPGAGQATSPGRRTGAE</sequence>
<gene>
    <name evidence="2" type="ORF">SLUN_00355</name>
</gene>
<dbReference type="InterPro" id="IPR046269">
    <property type="entry name" value="DUF6302"/>
</dbReference>
<organism evidence="2 3">
    <name type="scientific">Streptomyces lunaelactis</name>
    <dbReference type="NCBI Taxonomy" id="1535768"/>
    <lineage>
        <taxon>Bacteria</taxon>
        <taxon>Bacillati</taxon>
        <taxon>Actinomycetota</taxon>
        <taxon>Actinomycetes</taxon>
        <taxon>Kitasatosporales</taxon>
        <taxon>Streptomycetaceae</taxon>
        <taxon>Streptomyces</taxon>
    </lineage>
</organism>
<dbReference type="EMBL" id="CP026304">
    <property type="protein sequence ID" value="AVZ70947.1"/>
    <property type="molecule type" value="Genomic_DNA"/>
</dbReference>
<proteinExistence type="predicted"/>
<dbReference type="AlphaFoldDB" id="A0A2R4SVP1"/>
<dbReference type="GeneID" id="55653752"/>
<dbReference type="RefSeq" id="WP_108146642.1">
    <property type="nucleotide sequence ID" value="NZ_CP026304.1"/>
</dbReference>
<evidence type="ECO:0000256" key="1">
    <source>
        <dbReference type="SAM" id="MobiDB-lite"/>
    </source>
</evidence>
<keyword evidence="3" id="KW-1185">Reference proteome</keyword>
<dbReference type="Proteomes" id="UP000244201">
    <property type="component" value="Chromosome"/>
</dbReference>
<accession>A0A2R4SVP1</accession>
<dbReference type="Pfam" id="PF19819">
    <property type="entry name" value="DUF6302"/>
    <property type="match status" value="1"/>
</dbReference>
<protein>
    <submittedName>
        <fullName evidence="2">Uncharacterized protein</fullName>
    </submittedName>
</protein>
<evidence type="ECO:0000313" key="2">
    <source>
        <dbReference type="EMBL" id="AVZ70947.1"/>
    </source>
</evidence>